<feature type="region of interest" description="Disordered" evidence="1">
    <location>
        <begin position="1"/>
        <end position="60"/>
    </location>
</feature>
<dbReference type="AlphaFoldDB" id="A0A914H0G6"/>
<protein>
    <submittedName>
        <fullName evidence="3">Uncharacterized protein</fullName>
    </submittedName>
</protein>
<feature type="region of interest" description="Disordered" evidence="1">
    <location>
        <begin position="214"/>
        <end position="377"/>
    </location>
</feature>
<feature type="compositionally biased region" description="Polar residues" evidence="1">
    <location>
        <begin position="1"/>
        <end position="13"/>
    </location>
</feature>
<organism evidence="2 3">
    <name type="scientific">Globodera rostochiensis</name>
    <name type="common">Golden nematode worm</name>
    <name type="synonym">Heterodera rostochiensis</name>
    <dbReference type="NCBI Taxonomy" id="31243"/>
    <lineage>
        <taxon>Eukaryota</taxon>
        <taxon>Metazoa</taxon>
        <taxon>Ecdysozoa</taxon>
        <taxon>Nematoda</taxon>
        <taxon>Chromadorea</taxon>
        <taxon>Rhabditida</taxon>
        <taxon>Tylenchina</taxon>
        <taxon>Tylenchomorpha</taxon>
        <taxon>Tylenchoidea</taxon>
        <taxon>Heteroderidae</taxon>
        <taxon>Heteroderinae</taxon>
        <taxon>Globodera</taxon>
    </lineage>
</organism>
<feature type="compositionally biased region" description="Basic and acidic residues" evidence="1">
    <location>
        <begin position="253"/>
        <end position="263"/>
    </location>
</feature>
<name>A0A914H0G6_GLORO</name>
<feature type="compositionally biased region" description="Basic residues" evidence="1">
    <location>
        <begin position="266"/>
        <end position="275"/>
    </location>
</feature>
<feature type="compositionally biased region" description="Low complexity" evidence="1">
    <location>
        <begin position="118"/>
        <end position="131"/>
    </location>
</feature>
<feature type="compositionally biased region" description="Basic and acidic residues" evidence="1">
    <location>
        <begin position="43"/>
        <end position="53"/>
    </location>
</feature>
<feature type="region of interest" description="Disordered" evidence="1">
    <location>
        <begin position="79"/>
        <end position="155"/>
    </location>
</feature>
<dbReference type="WBParaSite" id="Gr19_v10_g12483.t1">
    <property type="protein sequence ID" value="Gr19_v10_g12483.t1"/>
    <property type="gene ID" value="Gr19_v10_g12483"/>
</dbReference>
<evidence type="ECO:0000256" key="1">
    <source>
        <dbReference type="SAM" id="MobiDB-lite"/>
    </source>
</evidence>
<keyword evidence="2" id="KW-1185">Reference proteome</keyword>
<feature type="compositionally biased region" description="Basic and acidic residues" evidence="1">
    <location>
        <begin position="298"/>
        <end position="308"/>
    </location>
</feature>
<dbReference type="Proteomes" id="UP000887572">
    <property type="component" value="Unplaced"/>
</dbReference>
<feature type="compositionally biased region" description="Low complexity" evidence="1">
    <location>
        <begin position="141"/>
        <end position="155"/>
    </location>
</feature>
<accession>A0A914H0G6</accession>
<evidence type="ECO:0000313" key="3">
    <source>
        <dbReference type="WBParaSite" id="Gr19_v10_g12483.t1"/>
    </source>
</evidence>
<evidence type="ECO:0000313" key="2">
    <source>
        <dbReference type="Proteomes" id="UP000887572"/>
    </source>
</evidence>
<proteinExistence type="predicted"/>
<reference evidence="3" key="1">
    <citation type="submission" date="2022-11" db="UniProtKB">
        <authorList>
            <consortium name="WormBaseParasite"/>
        </authorList>
    </citation>
    <scope>IDENTIFICATION</scope>
</reference>
<sequence>MRSPPTTSPSSQHNHPRLELLGDFDDFITSDSSAESASDDLEEFKPPPGERTRRVSQLNRVVRPRRLAGLRNAVTSTFCQQQQLRRNSPRKKSLLPMGAASAHPELDEPKKSSTTGQTTAAKNASNTTTSKRSTAGIVRKSSSIGSSSSSQDSSSLLIGAANGPILNVPVSMLKRGEHFSTSQRRGQLRGVGRLLSLQMATTCCVFNDCSDTPRQSAIARSSTGSRRVGRARRSRGDSYTTTPKEISAADGDGAAKGRVERGQHQGPKRGGRRGGGRGGPRGERQQRIAGSALILDQSNHDRSEEQVHEQYSSSSAESSSEEEDNARVGRRFKTLPETSAKEEAELSSSSSSTTTDEEEGEEEKPERPRGNSLGMVSPPLVPLVQQRQQIPYYSPPLVASTPLFQSRRKKNPNSKFVMLTATNHQHPSGVLSPHFDYTNPFETSPNSNEFIDPYQRKMRDALITYRFLGYLRPLWGPFMLRNLHYMRCLRPPRENFNCHNAQLVFSDNAGGGGGIEPIMPSKFSSDGPSALLQHSSANGQHHQPQQLMDLSRTSSRISNKFPATIRPSFIRNNLFFGQKKAIVHCFHVSECNGRLSPMKLIPSATFEMKVNERIRNISIDLPDGMHLGVLDGDKAKLVE</sequence>